<dbReference type="EMBL" id="CP011807">
    <property type="protein sequence ID" value="AKM29024.1"/>
    <property type="molecule type" value="Genomic_DNA"/>
</dbReference>
<evidence type="ECO:0000313" key="4">
    <source>
        <dbReference type="Proteomes" id="UP000035651"/>
    </source>
</evidence>
<dbReference type="PATRIC" id="fig|656179.3.peg.242"/>
<keyword evidence="4" id="KW-1185">Reference proteome</keyword>
<accession>A0A0H3WMA6</accession>
<dbReference type="STRING" id="656179.AB870_01095"/>
<feature type="region of interest" description="Disordered" evidence="1">
    <location>
        <begin position="46"/>
        <end position="65"/>
    </location>
</feature>
<dbReference type="AlphaFoldDB" id="A0A0H3WMA6"/>
<dbReference type="RefSeq" id="WP_047908149.1">
    <property type="nucleotide sequence ID" value="NZ_CP011807.3"/>
</dbReference>
<evidence type="ECO:0000256" key="1">
    <source>
        <dbReference type="SAM" id="MobiDB-lite"/>
    </source>
</evidence>
<protein>
    <recommendedName>
        <fullName evidence="2">Replication-associated protein ORF2/G2P domain-containing protein</fullName>
    </recommendedName>
</protein>
<sequence length="262" mass="30495">MQEPILGNDAAFRREWLIRGRNFGDGQVEVTATRFDRYMGAQQLHTLPKAKRGESENSENNQMAAAKRAKQQVRLRCKAIAADRMITLTYRENMQDRSRLKRDFDALRRRLGKFQDFQYVAVSERQKRGAWHLHIAVKGRQNYRVLRSVWRSIVGADNGNVDVRNPFRQKGLRHKLAAYLGKYLTKDFAEHKMNEKRYWTSRGITVPERHPIDHILSDDAPRAIVLAFEAARQVGASLDQCQVFWNQDLGCFWLATRENVHG</sequence>
<evidence type="ECO:0000313" key="3">
    <source>
        <dbReference type="EMBL" id="AKM29024.1"/>
    </source>
</evidence>
<reference evidence="3" key="1">
    <citation type="submission" date="2016-06" db="EMBL/GenBank/DDBJ databases">
        <title>Complete Genome Sequence of Pandoraea faecigallinarum DSM-23572.</title>
        <authorList>
            <person name="Yong D."/>
            <person name="Ee R."/>
            <person name="Lim Y.-L."/>
            <person name="Yin W.-F."/>
            <person name="Chan K.-G."/>
        </authorList>
    </citation>
    <scope>NUCLEOTIDE SEQUENCE</scope>
    <source>
        <strain evidence="3">DSM 23572</strain>
    </source>
</reference>
<dbReference type="InterPro" id="IPR056906">
    <property type="entry name" value="ORF2/G2P_dom"/>
</dbReference>
<dbReference type="KEGG" id="pfg:AB870_01095"/>
<name>A0A0H3WMA6_9BURK</name>
<proteinExistence type="predicted"/>
<gene>
    <name evidence="3" type="ORF">AB870_01095</name>
</gene>
<dbReference type="Proteomes" id="UP000035651">
    <property type="component" value="Chromosome"/>
</dbReference>
<evidence type="ECO:0000259" key="2">
    <source>
        <dbReference type="Pfam" id="PF23343"/>
    </source>
</evidence>
<feature type="domain" description="Replication-associated protein ORF2/G2P" evidence="2">
    <location>
        <begin position="84"/>
        <end position="187"/>
    </location>
</feature>
<organism evidence="3 4">
    <name type="scientific">Pandoraea faecigallinarum</name>
    <dbReference type="NCBI Taxonomy" id="656179"/>
    <lineage>
        <taxon>Bacteria</taxon>
        <taxon>Pseudomonadati</taxon>
        <taxon>Pseudomonadota</taxon>
        <taxon>Betaproteobacteria</taxon>
        <taxon>Burkholderiales</taxon>
        <taxon>Burkholderiaceae</taxon>
        <taxon>Pandoraea</taxon>
    </lineage>
</organism>
<dbReference type="Pfam" id="PF23343">
    <property type="entry name" value="REP_ORF2-G2P"/>
    <property type="match status" value="1"/>
</dbReference>